<dbReference type="EMBL" id="JACHMG010000001">
    <property type="protein sequence ID" value="MBB4683153.1"/>
    <property type="molecule type" value="Genomic_DNA"/>
</dbReference>
<gene>
    <name evidence="4" type="ORF">BJY18_000638</name>
</gene>
<name>A0A840IMP2_9PSEU</name>
<dbReference type="SUPFAM" id="SSF53807">
    <property type="entry name" value="Helical backbone' metal receptor"/>
    <property type="match status" value="1"/>
</dbReference>
<feature type="domain" description="Fe/B12 periplasmic-binding" evidence="3">
    <location>
        <begin position="55"/>
        <end position="323"/>
    </location>
</feature>
<evidence type="ECO:0000313" key="5">
    <source>
        <dbReference type="Proteomes" id="UP000581769"/>
    </source>
</evidence>
<dbReference type="AlphaFoldDB" id="A0A840IMP2"/>
<dbReference type="InterPro" id="IPR002491">
    <property type="entry name" value="ABC_transptr_periplasmic_BD"/>
</dbReference>
<evidence type="ECO:0000313" key="4">
    <source>
        <dbReference type="EMBL" id="MBB4683153.1"/>
    </source>
</evidence>
<organism evidence="4 5">
    <name type="scientific">Amycolatopsis jiangsuensis</name>
    <dbReference type="NCBI Taxonomy" id="1181879"/>
    <lineage>
        <taxon>Bacteria</taxon>
        <taxon>Bacillati</taxon>
        <taxon>Actinomycetota</taxon>
        <taxon>Actinomycetes</taxon>
        <taxon>Pseudonocardiales</taxon>
        <taxon>Pseudonocardiaceae</taxon>
        <taxon>Amycolatopsis</taxon>
    </lineage>
</organism>
<dbReference type="Pfam" id="PF01497">
    <property type="entry name" value="Peripla_BP_2"/>
    <property type="match status" value="1"/>
</dbReference>
<dbReference type="PROSITE" id="PS50983">
    <property type="entry name" value="FE_B12_PBP"/>
    <property type="match status" value="1"/>
</dbReference>
<dbReference type="RefSeq" id="WP_312873718.1">
    <property type="nucleotide sequence ID" value="NZ_JACHMG010000001.1"/>
</dbReference>
<feature type="chain" id="PRO_5038511966" evidence="2">
    <location>
        <begin position="22"/>
        <end position="323"/>
    </location>
</feature>
<keyword evidence="2" id="KW-0732">Signal</keyword>
<keyword evidence="5" id="KW-1185">Reference proteome</keyword>
<reference evidence="4 5" key="1">
    <citation type="submission" date="2020-08" db="EMBL/GenBank/DDBJ databases">
        <title>Sequencing the genomes of 1000 actinobacteria strains.</title>
        <authorList>
            <person name="Klenk H.-P."/>
        </authorList>
    </citation>
    <scope>NUCLEOTIDE SEQUENCE [LARGE SCALE GENOMIC DNA]</scope>
    <source>
        <strain evidence="4 5">DSM 45859</strain>
    </source>
</reference>
<dbReference type="Proteomes" id="UP000581769">
    <property type="component" value="Unassembled WGS sequence"/>
</dbReference>
<protein>
    <submittedName>
        <fullName evidence="4">Iron complex transport system substrate-binding protein</fullName>
    </submittedName>
</protein>
<dbReference type="Gene3D" id="3.40.50.1980">
    <property type="entry name" value="Nitrogenase molybdenum iron protein domain"/>
    <property type="match status" value="2"/>
</dbReference>
<dbReference type="PROSITE" id="PS51257">
    <property type="entry name" value="PROKAR_LIPOPROTEIN"/>
    <property type="match status" value="1"/>
</dbReference>
<accession>A0A840IMP2</accession>
<dbReference type="PANTHER" id="PTHR30535">
    <property type="entry name" value="VITAMIN B12-BINDING PROTEIN"/>
    <property type="match status" value="1"/>
</dbReference>
<evidence type="ECO:0000256" key="1">
    <source>
        <dbReference type="ARBA" id="ARBA00008814"/>
    </source>
</evidence>
<comment type="similarity">
    <text evidence="1">Belongs to the bacterial solute-binding protein 8 family.</text>
</comment>
<sequence>MRALRRTAAAMALLFGLAACGSVDPVRPAAAPASSATTRAAACPAPPRLPRPPQRVVTMDGGAAAILERLGVADRIVGTAAPDFFTAFSGDEAAKLVRIAVIDPGQGNAEAVIAARPDLVVGVSSYSFGGFDGTPTVDQLAAAGAKSLVACDTGQGAAVEDLSSTTTFIRQLAEVFGVEQRGADLISEIDRAGHASGTPVRVLALSAPPAAGRPVRVQGGTGLANGVITLAGGKNVAEDALQDFATLSAEEIVRRDPQAIVVISGFSPVSDEDLLRSVRRSPVLAGTTAVKENRFVVVPQSILLSPSVLNGDAVAKIAGALHP</sequence>
<evidence type="ECO:0000259" key="3">
    <source>
        <dbReference type="PROSITE" id="PS50983"/>
    </source>
</evidence>
<proteinExistence type="inferred from homology"/>
<evidence type="ECO:0000256" key="2">
    <source>
        <dbReference type="SAM" id="SignalP"/>
    </source>
</evidence>
<dbReference type="InterPro" id="IPR050902">
    <property type="entry name" value="ABC_Transporter_SBP"/>
</dbReference>
<dbReference type="PANTHER" id="PTHR30535:SF34">
    <property type="entry name" value="MOLYBDATE-BINDING PROTEIN MOLA"/>
    <property type="match status" value="1"/>
</dbReference>
<comment type="caution">
    <text evidence="4">The sequence shown here is derived from an EMBL/GenBank/DDBJ whole genome shotgun (WGS) entry which is preliminary data.</text>
</comment>
<feature type="signal peptide" evidence="2">
    <location>
        <begin position="1"/>
        <end position="21"/>
    </location>
</feature>